<dbReference type="GO" id="GO:0016920">
    <property type="term" value="F:pyroglutamyl-peptidase activity"/>
    <property type="evidence" value="ECO:0007669"/>
    <property type="project" value="InterPro"/>
</dbReference>
<dbReference type="PIRSF" id="PIRSF015592">
    <property type="entry name" value="Prld-crbxl_pptds"/>
    <property type="match status" value="1"/>
</dbReference>
<dbReference type="Pfam" id="PF01470">
    <property type="entry name" value="Peptidase_C15"/>
    <property type="match status" value="1"/>
</dbReference>
<dbReference type="PANTHER" id="PTHR23402:SF1">
    <property type="entry name" value="PYROGLUTAMYL-PEPTIDASE I"/>
    <property type="match status" value="1"/>
</dbReference>
<dbReference type="AlphaFoldDB" id="A0A517SPT5"/>
<dbReference type="SUPFAM" id="SSF53182">
    <property type="entry name" value="Pyrrolidone carboxyl peptidase (pyroglutamate aminopeptidase)"/>
    <property type="match status" value="1"/>
</dbReference>
<keyword evidence="5 9" id="KW-0378">Hydrolase</keyword>
<reference evidence="9 10" key="1">
    <citation type="submission" date="2019-02" db="EMBL/GenBank/DDBJ databases">
        <title>Deep-cultivation of Planctomycetes and their phenomic and genomic characterization uncovers novel biology.</title>
        <authorList>
            <person name="Wiegand S."/>
            <person name="Jogler M."/>
            <person name="Boedeker C."/>
            <person name="Pinto D."/>
            <person name="Vollmers J."/>
            <person name="Rivas-Marin E."/>
            <person name="Kohn T."/>
            <person name="Peeters S.H."/>
            <person name="Heuer A."/>
            <person name="Rast P."/>
            <person name="Oberbeckmann S."/>
            <person name="Bunk B."/>
            <person name="Jeske O."/>
            <person name="Meyerdierks A."/>
            <person name="Storesund J.E."/>
            <person name="Kallscheuer N."/>
            <person name="Luecker S."/>
            <person name="Lage O.M."/>
            <person name="Pohl T."/>
            <person name="Merkel B.J."/>
            <person name="Hornburger P."/>
            <person name="Mueller R.-W."/>
            <person name="Bruemmer F."/>
            <person name="Labrenz M."/>
            <person name="Spormann A.M."/>
            <person name="Op den Camp H."/>
            <person name="Overmann J."/>
            <person name="Amann R."/>
            <person name="Jetten M.S.M."/>
            <person name="Mascher T."/>
            <person name="Medema M.H."/>
            <person name="Devos D.P."/>
            <person name="Kaster A.-K."/>
            <person name="Ovreas L."/>
            <person name="Rohde M."/>
            <person name="Galperin M.Y."/>
            <person name="Jogler C."/>
        </authorList>
    </citation>
    <scope>NUCLEOTIDE SEQUENCE [LARGE SCALE GENOMIC DNA]</scope>
    <source>
        <strain evidence="9 10">SV_7m_r</strain>
    </source>
</reference>
<evidence type="ECO:0000256" key="5">
    <source>
        <dbReference type="ARBA" id="ARBA00022801"/>
    </source>
</evidence>
<name>A0A517SPT5_9BACT</name>
<organism evidence="9 10">
    <name type="scientific">Stieleria bergensis</name>
    <dbReference type="NCBI Taxonomy" id="2528025"/>
    <lineage>
        <taxon>Bacteria</taxon>
        <taxon>Pseudomonadati</taxon>
        <taxon>Planctomycetota</taxon>
        <taxon>Planctomycetia</taxon>
        <taxon>Pirellulales</taxon>
        <taxon>Pirellulaceae</taxon>
        <taxon>Stieleria</taxon>
    </lineage>
</organism>
<keyword evidence="6" id="KW-0788">Thiol protease</keyword>
<evidence type="ECO:0000256" key="4">
    <source>
        <dbReference type="ARBA" id="ARBA00022670"/>
    </source>
</evidence>
<dbReference type="EMBL" id="CP036272">
    <property type="protein sequence ID" value="QDT58132.1"/>
    <property type="molecule type" value="Genomic_DNA"/>
</dbReference>
<evidence type="ECO:0000313" key="9">
    <source>
        <dbReference type="EMBL" id="QDT58132.1"/>
    </source>
</evidence>
<evidence type="ECO:0000256" key="3">
    <source>
        <dbReference type="ARBA" id="ARBA00022490"/>
    </source>
</evidence>
<evidence type="ECO:0000256" key="1">
    <source>
        <dbReference type="ARBA" id="ARBA00006641"/>
    </source>
</evidence>
<dbReference type="PANTHER" id="PTHR23402">
    <property type="entry name" value="PROTEASE FAMILY C15 PYROGLUTAMYL-PEPTIDASE I-RELATED"/>
    <property type="match status" value="1"/>
</dbReference>
<keyword evidence="3" id="KW-0963">Cytoplasm</keyword>
<evidence type="ECO:0000256" key="7">
    <source>
        <dbReference type="ARBA" id="ARBA00030836"/>
    </source>
</evidence>
<accession>A0A517SPT5</accession>
<dbReference type="RefSeq" id="WP_145269072.1">
    <property type="nucleotide sequence ID" value="NZ_CP036272.1"/>
</dbReference>
<dbReference type="InterPro" id="IPR016125">
    <property type="entry name" value="Peptidase_C15-like"/>
</dbReference>
<dbReference type="Gene3D" id="3.40.630.20">
    <property type="entry name" value="Peptidase C15, pyroglutamyl peptidase I-like"/>
    <property type="match status" value="1"/>
</dbReference>
<dbReference type="InterPro" id="IPR000816">
    <property type="entry name" value="Peptidase_C15"/>
</dbReference>
<dbReference type="InterPro" id="IPR036440">
    <property type="entry name" value="Peptidase_C15-like_sf"/>
</dbReference>
<protein>
    <recommendedName>
        <fullName evidence="2">Pyrrolidone-carboxylate peptidase</fullName>
    </recommendedName>
    <alternativeName>
        <fullName evidence="7">5-oxoprolyl-peptidase</fullName>
    </alternativeName>
    <alternativeName>
        <fullName evidence="8">Pyroglutamyl-peptidase I</fullName>
    </alternativeName>
</protein>
<evidence type="ECO:0000313" key="10">
    <source>
        <dbReference type="Proteomes" id="UP000315003"/>
    </source>
</evidence>
<comment type="similarity">
    <text evidence="1">Belongs to the peptidase C15 family.</text>
</comment>
<dbReference type="Proteomes" id="UP000315003">
    <property type="component" value="Chromosome"/>
</dbReference>
<gene>
    <name evidence="9" type="primary">pcp</name>
    <name evidence="9" type="ORF">SV7mr_06210</name>
</gene>
<dbReference type="GO" id="GO:0006508">
    <property type="term" value="P:proteolysis"/>
    <property type="evidence" value="ECO:0007669"/>
    <property type="project" value="UniProtKB-KW"/>
</dbReference>
<evidence type="ECO:0000256" key="8">
    <source>
        <dbReference type="ARBA" id="ARBA00031559"/>
    </source>
</evidence>
<keyword evidence="4" id="KW-0645">Protease</keyword>
<dbReference type="OrthoDB" id="9779738at2"/>
<proteinExistence type="inferred from homology"/>
<sequence>MTRILLTAFEPYDRWKENSSWLALIDLTSWYDGDLELVTRRYPVDLAVMRERLQADLSQGFDTVIHLGQSPGASVVQLESTGLNTRSDGTALQVDGPVAYRSNCDLHTCHQRLGDAGIPSKISHHAGTFLCNATLYLSQHFSAMTGGRSQCLFVHLPLSPAQVAADGSALPSMSIPMQSAAIALIAQALQ</sequence>
<dbReference type="GO" id="GO:0005829">
    <property type="term" value="C:cytosol"/>
    <property type="evidence" value="ECO:0007669"/>
    <property type="project" value="InterPro"/>
</dbReference>
<evidence type="ECO:0000256" key="6">
    <source>
        <dbReference type="ARBA" id="ARBA00022807"/>
    </source>
</evidence>
<dbReference type="PRINTS" id="PR00706">
    <property type="entry name" value="PYROGLUPTASE"/>
</dbReference>
<keyword evidence="10" id="KW-1185">Reference proteome</keyword>
<evidence type="ECO:0000256" key="2">
    <source>
        <dbReference type="ARBA" id="ARBA00019191"/>
    </source>
</evidence>